<dbReference type="AlphaFoldDB" id="A0AAE9I1X2"/>
<evidence type="ECO:0000313" key="1">
    <source>
        <dbReference type="EMBL" id="URF05063.1"/>
    </source>
</evidence>
<protein>
    <submittedName>
        <fullName evidence="1">DUF6387 family protein</fullName>
    </submittedName>
</protein>
<dbReference type="Proteomes" id="UP001056132">
    <property type="component" value="Chromosome 1"/>
</dbReference>
<reference evidence="1" key="1">
    <citation type="journal article" date="2022" name="Microbiol. Resour. Announc.">
        <title>Genome Sequence of Cupriavidus campinensis Strain G5, a Member of a Bacterial Consortium Capable of Polyethylene Degradation.</title>
        <authorList>
            <person name="Schneider B."/>
            <person name="Pfeiffer F."/>
            <person name="Dyall-Smith M."/>
            <person name="Kunte H.J."/>
        </authorList>
    </citation>
    <scope>NUCLEOTIDE SEQUENCE</scope>
    <source>
        <strain evidence="1">G5</strain>
    </source>
</reference>
<organism evidence="1 2">
    <name type="scientific">Cupriavidus campinensis</name>
    <dbReference type="NCBI Taxonomy" id="151783"/>
    <lineage>
        <taxon>Bacteria</taxon>
        <taxon>Pseudomonadati</taxon>
        <taxon>Pseudomonadota</taxon>
        <taxon>Betaproteobacteria</taxon>
        <taxon>Burkholderiales</taxon>
        <taxon>Burkholderiaceae</taxon>
        <taxon>Cupriavidus</taxon>
    </lineage>
</organism>
<accession>A0AAE9I1X2</accession>
<proteinExistence type="predicted"/>
<dbReference type="InterPro" id="IPR045664">
    <property type="entry name" value="DUF6387"/>
</dbReference>
<evidence type="ECO:0000313" key="2">
    <source>
        <dbReference type="Proteomes" id="UP001056132"/>
    </source>
</evidence>
<dbReference type="Pfam" id="PF19924">
    <property type="entry name" value="DUF6387"/>
    <property type="match status" value="1"/>
</dbReference>
<dbReference type="KEGG" id="ccam:M5D45_04285"/>
<reference evidence="1" key="2">
    <citation type="submission" date="2022-05" db="EMBL/GenBank/DDBJ databases">
        <authorList>
            <person name="Kunte H.-J."/>
        </authorList>
    </citation>
    <scope>NUCLEOTIDE SEQUENCE</scope>
    <source>
        <strain evidence="1">G5</strain>
    </source>
</reference>
<gene>
    <name evidence="1" type="ORF">M5D45_04285</name>
</gene>
<dbReference type="RefSeq" id="WP_250025136.1">
    <property type="nucleotide sequence ID" value="NZ_CP097330.1"/>
</dbReference>
<sequence length="281" mass="31893">MSRRKITQEELEGFSLAKYTGLPMFSYKQWRDLIFHRRLLWDMAAHLRSTKIPPDRPVLAQLTDIARSQAANCAASLLENPLGSVLPLPPQIDLRHALETTFIRLVPQEYKGPLPPHADPLSGDLFGTLDGVPLNQPFVGADPTSRRVLLEVDLGQDDGSLPDSLLDSLLLADFKKWLMHWRLVSGGEVRKNAAKEDLPGVQSEIDRWLKRRLIPYIDLKLVARLIGKDFGAGTLEALLKDNTSPDGWEKDEKWLKRHLGRFLSQSWLDVMTRMAFEESVR</sequence>
<dbReference type="EMBL" id="CP097330">
    <property type="protein sequence ID" value="URF05063.1"/>
    <property type="molecule type" value="Genomic_DNA"/>
</dbReference>
<name>A0AAE9I1X2_9BURK</name>